<dbReference type="SUPFAM" id="SSF81324">
    <property type="entry name" value="Voltage-gated potassium channels"/>
    <property type="match status" value="1"/>
</dbReference>
<keyword evidence="4 13" id="KW-0812">Transmembrane</keyword>
<dbReference type="FunFam" id="1.10.287.70:FF:000058">
    <property type="entry name" value="Potassium sodium-activated channel subfamily T member 2"/>
    <property type="match status" value="1"/>
</dbReference>
<feature type="transmembrane region" description="Helical" evidence="13">
    <location>
        <begin position="245"/>
        <end position="264"/>
    </location>
</feature>
<dbReference type="Gene3D" id="3.40.50.720">
    <property type="entry name" value="NAD(P)-binding Rossmann-like Domain"/>
    <property type="match status" value="2"/>
</dbReference>
<feature type="transmembrane region" description="Helical" evidence="13">
    <location>
        <begin position="270"/>
        <end position="288"/>
    </location>
</feature>
<evidence type="ECO:0000256" key="12">
    <source>
        <dbReference type="SAM" id="MobiDB-lite"/>
    </source>
</evidence>
<gene>
    <name evidence="15" type="ORF">CGI_10024400</name>
</gene>
<evidence type="ECO:0000256" key="2">
    <source>
        <dbReference type="ARBA" id="ARBA00022448"/>
    </source>
</evidence>
<dbReference type="InterPro" id="IPR013099">
    <property type="entry name" value="K_chnl_dom"/>
</dbReference>
<evidence type="ECO:0000256" key="5">
    <source>
        <dbReference type="ARBA" id="ARBA00022826"/>
    </source>
</evidence>
<dbReference type="GO" id="GO:0005228">
    <property type="term" value="F:intracellular sodium-activated potassium channel activity"/>
    <property type="evidence" value="ECO:0007669"/>
    <property type="project" value="TreeGrafter"/>
</dbReference>
<dbReference type="PANTHER" id="PTHR10027">
    <property type="entry name" value="CALCIUM-ACTIVATED POTASSIUM CHANNEL ALPHA CHAIN"/>
    <property type="match status" value="1"/>
</dbReference>
<dbReference type="InterPro" id="IPR047871">
    <property type="entry name" value="K_chnl_Slo-like"/>
</dbReference>
<name>K1QSP5_MAGGI</name>
<organism evidence="15">
    <name type="scientific">Magallana gigas</name>
    <name type="common">Pacific oyster</name>
    <name type="synonym">Crassostrea gigas</name>
    <dbReference type="NCBI Taxonomy" id="29159"/>
    <lineage>
        <taxon>Eukaryota</taxon>
        <taxon>Metazoa</taxon>
        <taxon>Spiralia</taxon>
        <taxon>Lophotrochozoa</taxon>
        <taxon>Mollusca</taxon>
        <taxon>Bivalvia</taxon>
        <taxon>Autobranchia</taxon>
        <taxon>Pteriomorphia</taxon>
        <taxon>Ostreida</taxon>
        <taxon>Ostreoidea</taxon>
        <taxon>Ostreidae</taxon>
        <taxon>Magallana</taxon>
    </lineage>
</organism>
<dbReference type="InParanoid" id="K1QSP5"/>
<evidence type="ECO:0000256" key="6">
    <source>
        <dbReference type="ARBA" id="ARBA00022958"/>
    </source>
</evidence>
<comment type="catalytic activity">
    <reaction evidence="11">
        <text>K(+)(in) = K(+)(out)</text>
        <dbReference type="Rhea" id="RHEA:29463"/>
        <dbReference type="ChEBI" id="CHEBI:29103"/>
    </reaction>
</comment>
<evidence type="ECO:0000256" key="8">
    <source>
        <dbReference type="ARBA" id="ARBA00023065"/>
    </source>
</evidence>
<dbReference type="GO" id="GO:0005886">
    <property type="term" value="C:plasma membrane"/>
    <property type="evidence" value="ECO:0007669"/>
    <property type="project" value="TreeGrafter"/>
</dbReference>
<evidence type="ECO:0000256" key="10">
    <source>
        <dbReference type="ARBA" id="ARBA00023303"/>
    </source>
</evidence>
<dbReference type="Pfam" id="PF03493">
    <property type="entry name" value="BK_channel_a"/>
    <property type="match status" value="1"/>
</dbReference>
<keyword evidence="7 13" id="KW-1133">Transmembrane helix</keyword>
<keyword evidence="6" id="KW-0630">Potassium</keyword>
<proteinExistence type="predicted"/>
<evidence type="ECO:0000256" key="1">
    <source>
        <dbReference type="ARBA" id="ARBA00004141"/>
    </source>
</evidence>
<keyword evidence="2" id="KW-0813">Transport</keyword>
<protein>
    <submittedName>
        <fullName evidence="15">Potassium channel subfamily T member 2</fullName>
    </submittedName>
</protein>
<reference evidence="15" key="1">
    <citation type="journal article" date="2012" name="Nature">
        <title>The oyster genome reveals stress adaptation and complexity of shell formation.</title>
        <authorList>
            <person name="Zhang G."/>
            <person name="Fang X."/>
            <person name="Guo X."/>
            <person name="Li L."/>
            <person name="Luo R."/>
            <person name="Xu F."/>
            <person name="Yang P."/>
            <person name="Zhang L."/>
            <person name="Wang X."/>
            <person name="Qi H."/>
            <person name="Xiong Z."/>
            <person name="Que H."/>
            <person name="Xie Y."/>
            <person name="Holland P.W."/>
            <person name="Paps J."/>
            <person name="Zhu Y."/>
            <person name="Wu F."/>
            <person name="Chen Y."/>
            <person name="Wang J."/>
            <person name="Peng C."/>
            <person name="Meng J."/>
            <person name="Yang L."/>
            <person name="Liu J."/>
            <person name="Wen B."/>
            <person name="Zhang N."/>
            <person name="Huang Z."/>
            <person name="Zhu Q."/>
            <person name="Feng Y."/>
            <person name="Mount A."/>
            <person name="Hedgecock D."/>
            <person name="Xu Z."/>
            <person name="Liu Y."/>
            <person name="Domazet-Loso T."/>
            <person name="Du Y."/>
            <person name="Sun X."/>
            <person name="Zhang S."/>
            <person name="Liu B."/>
            <person name="Cheng P."/>
            <person name="Jiang X."/>
            <person name="Li J."/>
            <person name="Fan D."/>
            <person name="Wang W."/>
            <person name="Fu W."/>
            <person name="Wang T."/>
            <person name="Wang B."/>
            <person name="Zhang J."/>
            <person name="Peng Z."/>
            <person name="Li Y."/>
            <person name="Li N."/>
            <person name="Wang J."/>
            <person name="Chen M."/>
            <person name="He Y."/>
            <person name="Tan F."/>
            <person name="Song X."/>
            <person name="Zheng Q."/>
            <person name="Huang R."/>
            <person name="Yang H."/>
            <person name="Du X."/>
            <person name="Chen L."/>
            <person name="Yang M."/>
            <person name="Gaffney P.M."/>
            <person name="Wang S."/>
            <person name="Luo L."/>
            <person name="She Z."/>
            <person name="Ming Y."/>
            <person name="Huang W."/>
            <person name="Zhang S."/>
            <person name="Huang B."/>
            <person name="Zhang Y."/>
            <person name="Qu T."/>
            <person name="Ni P."/>
            <person name="Miao G."/>
            <person name="Wang J."/>
            <person name="Wang Q."/>
            <person name="Steinberg C.E."/>
            <person name="Wang H."/>
            <person name="Li N."/>
            <person name="Qian L."/>
            <person name="Zhang G."/>
            <person name="Li Y."/>
            <person name="Yang H."/>
            <person name="Liu X."/>
            <person name="Wang J."/>
            <person name="Yin Y."/>
            <person name="Wang J."/>
        </authorList>
    </citation>
    <scope>NUCLEOTIDE SEQUENCE [LARGE SCALE GENOMIC DNA]</scope>
    <source>
        <strain evidence="15">05x7-T-G4-1.051#20</strain>
    </source>
</reference>
<feature type="transmembrane region" description="Helical" evidence="13">
    <location>
        <begin position="215"/>
        <end position="233"/>
    </location>
</feature>
<evidence type="ECO:0000256" key="9">
    <source>
        <dbReference type="ARBA" id="ARBA00023136"/>
    </source>
</evidence>
<dbReference type="Pfam" id="PF07885">
    <property type="entry name" value="Ion_trans_2"/>
    <property type="match status" value="1"/>
</dbReference>
<evidence type="ECO:0000256" key="13">
    <source>
        <dbReference type="SAM" id="Phobius"/>
    </source>
</evidence>
<dbReference type="InterPro" id="IPR003929">
    <property type="entry name" value="K_chnl_BK_asu"/>
</dbReference>
<feature type="compositionally biased region" description="Polar residues" evidence="12">
    <location>
        <begin position="1135"/>
        <end position="1155"/>
    </location>
</feature>
<dbReference type="PANTHER" id="PTHR10027:SF10">
    <property type="entry name" value="SLOWPOKE 2, ISOFORM D"/>
    <property type="match status" value="1"/>
</dbReference>
<evidence type="ECO:0000256" key="11">
    <source>
        <dbReference type="ARBA" id="ARBA00034430"/>
    </source>
</evidence>
<evidence type="ECO:0000313" key="15">
    <source>
        <dbReference type="EMBL" id="EKC24611.1"/>
    </source>
</evidence>
<sequence>MVYEHTVCDGIDLNFIIEDSDEENEEEWLRIKTHNVRIYVLKKRVDYLVITHQIFYNRVVTERTSKKVAAKKAFNNNGQHCSTVNESAILPKDDGRPIRYVILWVDRPMPMWILQCLLSVITLTKACLDLLIVSKGTLLEKATQDCFVLELIVTVPFLVTLFYPPLLMNLYVPGFLNIWLVKKSLEKLFMICFQNDLHLTKQRFQTISVTLSQQLFLLVVSMGCLIFTTICGIQHIQRSSATDQLTMFESFYFVIVTFSTVGYGDISPDNWLGQLFMLTMICLAFAFIPRQVEGIHSTWKERKKTGGEYSSRHAAGHRHVVVCTSNLSAEYTMDFLIEFYANRKLEDHIVVLLSSDEKDTSLQIILKDPKWAHRVIYMRGSALKDTDLQRCRLQEADACFILAPSKCHNRDEADQHTILRSWAVKDFAPQCRQYIQLFKTEHKLHVKFAEHVVCEDEFKYALLANNCLYPGLSTLVTLLLHTTNRELGEVGLETWQHVYGRHSGNEVYHIQLCKSVFFQKYEGQSFTNASADAHKRFGVCLIGVLDVTNEEPRLQLNPGSSYKLKTSDYCFYIGEFKEEFSKVKYNNVIHEETMSVDKSSAGNNSRSLEQVSEVLEKWIKQELESDNYGEESVFNSTITSEWGQEIARRVRKRSEGETCKPEALAQESTVIEAQVNANVGKEKKVPKVLQVHQDMGQEEMITGPPPATLYSGNRRTLCHLMGIPRPPCCLKWGENCEHCTYKNANDDRWQGQLIILAVEHACSGIHNFIVPLRSHFISRNSLSPIILLLENSPDDMFLSSIGHFPLVYWMIGKISSIDDLLLAGINKVSHLVVVNHDTMRDNMEETMVDSETIVAVQTIIKLFPNTNIITELSQATSIRFMQFCVNSSHYAKQDSKLQKVVNGKMSSALSHIFRQPFAAGQVFSASMLNSLLYQTFVKGYLITLVRLLLGIDAEENSGHLSSVRVQRMTYARYSTYGELYTAMATTTGEIPIAIYRTEENADSVIAAQNNDTKNNNNHQPEIDNRKFSTKMSGGGLFSKASNSKPEKETADLAALVKNRLTNLGMKASDYADADSSADTISYVILNPTPMRKLRLGDIVYVIQPSSMAAIPSSKTRWNVVKNAFAAKGAVFRSMSNPASSGLNNGSALNRRSSGSGELFARGRESVTNPRRKLSSHARLSTVKDMERQDPLPTDANSRKESEYVFPVKRLSRSSRLSTTKEPEKQDLLQTDILIPEKASPQDSGKYEFPVRKLSSSARLSTVKDTEKEGLLQTEILPPEQGLSSNSGKEKESDYVFPVKKLNKSTRLSAVKHPEKQDLLQTEILPHGQSLPQDSGKGSESTYVFPVKKLSKSTKLSTVKDTEKQELLQTEILPPEHGVLPDADPFGRKVSRFTVHSASDA</sequence>
<dbReference type="FunFam" id="3.40.50.720:FF:000034">
    <property type="entry name" value="Potassium channel subfamily T member 1"/>
    <property type="match status" value="1"/>
</dbReference>
<dbReference type="EMBL" id="JH817706">
    <property type="protein sequence ID" value="EKC24611.1"/>
    <property type="molecule type" value="Genomic_DNA"/>
</dbReference>
<dbReference type="Pfam" id="PF22614">
    <property type="entry name" value="Slo-like_RCK"/>
    <property type="match status" value="2"/>
</dbReference>
<feature type="region of interest" description="Disordered" evidence="12">
    <location>
        <begin position="1135"/>
        <end position="1200"/>
    </location>
</feature>
<keyword evidence="9 13" id="KW-0472">Membrane</keyword>
<dbReference type="InterPro" id="IPR003148">
    <property type="entry name" value="RCK_N"/>
</dbReference>
<keyword evidence="3" id="KW-0633">Potassium transport</keyword>
<evidence type="ECO:0000256" key="4">
    <source>
        <dbReference type="ARBA" id="ARBA00022692"/>
    </source>
</evidence>
<evidence type="ECO:0000256" key="3">
    <source>
        <dbReference type="ARBA" id="ARBA00022538"/>
    </source>
</evidence>
<dbReference type="FunFam" id="3.40.50.720:FF:000011">
    <property type="entry name" value="Potassium channel subfamily T member 1"/>
    <property type="match status" value="1"/>
</dbReference>
<dbReference type="GO" id="GO:0015271">
    <property type="term" value="F:outward rectifier potassium channel activity"/>
    <property type="evidence" value="ECO:0007669"/>
    <property type="project" value="TreeGrafter"/>
</dbReference>
<dbReference type="Gene3D" id="1.10.287.70">
    <property type="match status" value="1"/>
</dbReference>
<feature type="domain" description="RCK N-terminal" evidence="14">
    <location>
        <begin position="317"/>
        <end position="453"/>
    </location>
</feature>
<evidence type="ECO:0000259" key="14">
    <source>
        <dbReference type="PROSITE" id="PS51201"/>
    </source>
</evidence>
<dbReference type="HOGENOM" id="CLU_003370_0_0_1"/>
<feature type="transmembrane region" description="Helical" evidence="13">
    <location>
        <begin position="112"/>
        <end position="134"/>
    </location>
</feature>
<keyword evidence="10 15" id="KW-0407">Ion channel</keyword>
<keyword evidence="5" id="KW-0631">Potassium channel</keyword>
<comment type="subcellular location">
    <subcellularLocation>
        <location evidence="1">Membrane</location>
        <topology evidence="1">Multi-pass membrane protein</topology>
    </subcellularLocation>
</comment>
<keyword evidence="8" id="KW-0406">Ion transport</keyword>
<dbReference type="PROSITE" id="PS51201">
    <property type="entry name" value="RCK_N"/>
    <property type="match status" value="1"/>
</dbReference>
<evidence type="ECO:0000256" key="7">
    <source>
        <dbReference type="ARBA" id="ARBA00022989"/>
    </source>
</evidence>
<accession>K1QSP5</accession>